<dbReference type="PANTHER" id="PTHR22597">
    <property type="entry name" value="POLYCOMB GROUP PROTEIN"/>
    <property type="match status" value="1"/>
</dbReference>
<name>A0A0W4ZNY0_PNEJ7</name>
<dbReference type="GO" id="GO:0031490">
    <property type="term" value="F:chromatin DNA binding"/>
    <property type="evidence" value="ECO:0007669"/>
    <property type="project" value="TreeGrafter"/>
</dbReference>
<keyword evidence="1" id="KW-0805">Transcription regulation</keyword>
<evidence type="ECO:0000256" key="2">
    <source>
        <dbReference type="ARBA" id="ARBA00023163"/>
    </source>
</evidence>
<gene>
    <name evidence="3" type="ORF">T551_02022</name>
</gene>
<proteinExistence type="predicted"/>
<dbReference type="GeneID" id="28940540"/>
<dbReference type="InterPro" id="IPR013933">
    <property type="entry name" value="CRC_Rsc7/Swp82"/>
</dbReference>
<comment type="caution">
    <text evidence="3">The sequence shown here is derived from an EMBL/GenBank/DDBJ whole genome shotgun (WGS) entry which is preliminary data.</text>
</comment>
<keyword evidence="4" id="KW-1185">Reference proteome</keyword>
<organism evidence="3 4">
    <name type="scientific">Pneumocystis jirovecii (strain RU7)</name>
    <name type="common">Human pneumocystis pneumonia agent</name>
    <dbReference type="NCBI Taxonomy" id="1408657"/>
    <lineage>
        <taxon>Eukaryota</taxon>
        <taxon>Fungi</taxon>
        <taxon>Dikarya</taxon>
        <taxon>Ascomycota</taxon>
        <taxon>Taphrinomycotina</taxon>
        <taxon>Pneumocystomycetes</taxon>
        <taxon>Pneumocystaceae</taxon>
        <taxon>Pneumocystis</taxon>
    </lineage>
</organism>
<keyword evidence="2" id="KW-0804">Transcription</keyword>
<evidence type="ECO:0000313" key="4">
    <source>
        <dbReference type="Proteomes" id="UP000053447"/>
    </source>
</evidence>
<dbReference type="STRING" id="1408657.A0A0W4ZNY0"/>
<evidence type="ECO:0000256" key="1">
    <source>
        <dbReference type="ARBA" id="ARBA00023015"/>
    </source>
</evidence>
<dbReference type="RefSeq" id="XP_018229639.1">
    <property type="nucleotide sequence ID" value="XM_018374285.1"/>
</dbReference>
<evidence type="ECO:0000313" key="3">
    <source>
        <dbReference type="EMBL" id="KTW30078.1"/>
    </source>
</evidence>
<dbReference type="OrthoDB" id="5598844at2759"/>
<dbReference type="GO" id="GO:0016586">
    <property type="term" value="C:RSC-type complex"/>
    <property type="evidence" value="ECO:0007669"/>
    <property type="project" value="TreeGrafter"/>
</dbReference>
<sequence length="313" mass="36068">MPVESLHAANYGPPRRLLSDDDVFLLDHFDVSESKHKTEKYSSHEDKESIGFSKNLSIRQCNETRQQEESRFPNVSYSRAELLAGQLTCEGDEYIDIEVDALGEQKVDRNGFLKGGRKYAGRTFQVVGHGQRLFMLGTEVARITSYRDSYLLFLKNKTLRKIIASQEEKEDLIVKEIIPYSYRSRQIAIVTARSVFRRFGSRVIVSGKRGKDDYFEQMAKDAGIPVEKYLEDSDRHRYTTLPSTSVSTVKSDDRISDSIASKSLLSTTHDVNARPSPILDILQHAKSAVEFNRQITIQRKERELYFHKHFYKR</sequence>
<dbReference type="Pfam" id="PF08624">
    <property type="entry name" value="CRC_subunit"/>
    <property type="match status" value="1"/>
</dbReference>
<dbReference type="AlphaFoldDB" id="A0A0W4ZNY0"/>
<protein>
    <submittedName>
        <fullName evidence="3">Uncharacterized protein</fullName>
    </submittedName>
</protein>
<reference evidence="4" key="1">
    <citation type="journal article" date="2016" name="Nat. Commun.">
        <title>Genome analysis of three Pneumocystis species reveals adaptation mechanisms to life exclusively in mammalian hosts.</title>
        <authorList>
            <person name="Ma L."/>
            <person name="Chen Z."/>
            <person name="Huang D.W."/>
            <person name="Kutty G."/>
            <person name="Ishihara M."/>
            <person name="Wang H."/>
            <person name="Abouelleil A."/>
            <person name="Bishop L."/>
            <person name="Davey E."/>
            <person name="Deng R."/>
            <person name="Deng X."/>
            <person name="Fan L."/>
            <person name="Fantoni G."/>
            <person name="Fitzgerald M."/>
            <person name="Gogineni E."/>
            <person name="Goldberg J.M."/>
            <person name="Handley G."/>
            <person name="Hu X."/>
            <person name="Huber C."/>
            <person name="Jiao X."/>
            <person name="Jones K."/>
            <person name="Levin J.Z."/>
            <person name="Liu Y."/>
            <person name="Macdonald P."/>
            <person name="Melnikov A."/>
            <person name="Raley C."/>
            <person name="Sassi M."/>
            <person name="Sherman B.T."/>
            <person name="Song X."/>
            <person name="Sykes S."/>
            <person name="Tran B."/>
            <person name="Walsh L."/>
            <person name="Xia Y."/>
            <person name="Yang J."/>
            <person name="Young S."/>
            <person name="Zeng Q."/>
            <person name="Zheng X."/>
            <person name="Stephens R."/>
            <person name="Nusbaum C."/>
            <person name="Birren B.W."/>
            <person name="Azadi P."/>
            <person name="Lempicki R.A."/>
            <person name="Cuomo C.A."/>
            <person name="Kovacs J.A."/>
        </authorList>
    </citation>
    <scope>NUCLEOTIDE SEQUENCE [LARGE SCALE GENOMIC DNA]</scope>
    <source>
        <strain evidence="4">RU7</strain>
    </source>
</reference>
<dbReference type="EMBL" id="LFWA01000008">
    <property type="protein sequence ID" value="KTW30078.1"/>
    <property type="molecule type" value="Genomic_DNA"/>
</dbReference>
<dbReference type="VEuPathDB" id="FungiDB:T551_02022"/>
<dbReference type="Proteomes" id="UP000053447">
    <property type="component" value="Unassembled WGS sequence"/>
</dbReference>
<accession>A0A0W4ZNY0</accession>
<dbReference type="PANTHER" id="PTHR22597:SF5">
    <property type="entry name" value="LOCALIZATION PROTEIN, PUTATIVE (AFU_ORTHOLOGUE AFUA_1G10600)-RELATED"/>
    <property type="match status" value="1"/>
</dbReference>